<dbReference type="PROSITE" id="PS51257">
    <property type="entry name" value="PROKAR_LIPOPROTEIN"/>
    <property type="match status" value="1"/>
</dbReference>
<proteinExistence type="predicted"/>
<dbReference type="InterPro" id="IPR045175">
    <property type="entry name" value="M28_fam"/>
</dbReference>
<name>A0ABW5KQT3_9FLAO</name>
<feature type="domain" description="Peptidase M28" evidence="1">
    <location>
        <begin position="117"/>
        <end position="327"/>
    </location>
</feature>
<gene>
    <name evidence="2" type="ORF">ACFSQP_02635</name>
</gene>
<dbReference type="PANTHER" id="PTHR12147">
    <property type="entry name" value="METALLOPEPTIDASE M28 FAMILY MEMBER"/>
    <property type="match status" value="1"/>
</dbReference>
<dbReference type="Pfam" id="PF04389">
    <property type="entry name" value="Peptidase_M28"/>
    <property type="match status" value="1"/>
</dbReference>
<comment type="caution">
    <text evidence="2">The sequence shown here is derived from an EMBL/GenBank/DDBJ whole genome shotgun (WGS) entry which is preliminary data.</text>
</comment>
<evidence type="ECO:0000313" key="3">
    <source>
        <dbReference type="Proteomes" id="UP001597472"/>
    </source>
</evidence>
<keyword evidence="3" id="KW-1185">Reference proteome</keyword>
<evidence type="ECO:0000313" key="2">
    <source>
        <dbReference type="EMBL" id="MFD2550704.1"/>
    </source>
</evidence>
<accession>A0ABW5KQT3</accession>
<dbReference type="RefSeq" id="WP_376891557.1">
    <property type="nucleotide sequence ID" value="NZ_JBHULS010000001.1"/>
</dbReference>
<protein>
    <submittedName>
        <fullName evidence="2">M28 family peptidase</fullName>
    </submittedName>
</protein>
<dbReference type="Proteomes" id="UP001597472">
    <property type="component" value="Unassembled WGS sequence"/>
</dbReference>
<dbReference type="InterPro" id="IPR007484">
    <property type="entry name" value="Peptidase_M28"/>
</dbReference>
<dbReference type="SUPFAM" id="SSF53187">
    <property type="entry name" value="Zn-dependent exopeptidases"/>
    <property type="match status" value="1"/>
</dbReference>
<dbReference type="EMBL" id="JBHULS010000001">
    <property type="protein sequence ID" value="MFD2550704.1"/>
    <property type="molecule type" value="Genomic_DNA"/>
</dbReference>
<reference evidence="3" key="1">
    <citation type="journal article" date="2019" name="Int. J. Syst. Evol. Microbiol.">
        <title>The Global Catalogue of Microorganisms (GCM) 10K type strain sequencing project: providing services to taxonomists for standard genome sequencing and annotation.</title>
        <authorList>
            <consortium name="The Broad Institute Genomics Platform"/>
            <consortium name="The Broad Institute Genome Sequencing Center for Infectious Disease"/>
            <person name="Wu L."/>
            <person name="Ma J."/>
        </authorList>
    </citation>
    <scope>NUCLEOTIDE SEQUENCE [LARGE SCALE GENOMIC DNA]</scope>
    <source>
        <strain evidence="3">KCTC 42587</strain>
    </source>
</reference>
<organism evidence="2 3">
    <name type="scientific">Bizionia sediminis</name>
    <dbReference type="NCBI Taxonomy" id="1737064"/>
    <lineage>
        <taxon>Bacteria</taxon>
        <taxon>Pseudomonadati</taxon>
        <taxon>Bacteroidota</taxon>
        <taxon>Flavobacteriia</taxon>
        <taxon>Flavobacteriales</taxon>
        <taxon>Flavobacteriaceae</taxon>
        <taxon>Bizionia</taxon>
    </lineage>
</organism>
<dbReference type="PANTHER" id="PTHR12147:SF26">
    <property type="entry name" value="PEPTIDASE M28 DOMAIN-CONTAINING PROTEIN"/>
    <property type="match status" value="1"/>
</dbReference>
<evidence type="ECO:0000259" key="1">
    <source>
        <dbReference type="Pfam" id="PF04389"/>
    </source>
</evidence>
<sequence length="345" mass="39488">MKTLLIASAFTLIGSCATTRYSEKIENLKNTIQVTDSLEITRFAKTIKADELKTHLYTFASHQFEGRKTGEPGQKTAANFLKDYYIAQQIASPLEGSNYFQTVPESFLPTNIKASENILAYIKGTEKPEEVIIISAHLDHLGYKNNEVYNGADDNGSGTTALMEMAQAFKIAENEGFSPKRSILFLHLTAEELGLYGARYYVNHPVFELHKTIANLNIDMIGRVDEKHENNPDYLYLIGADRISKELHFISEKINNTLYQINLDYTFNAEDDKNRYYFRSDHYLFAEQNIPVIFYFNGEHADYHETTDTADKINYPLLARRTKLIFATAWYLANMDKPLIHNSQL</sequence>
<dbReference type="Gene3D" id="3.40.630.10">
    <property type="entry name" value="Zn peptidases"/>
    <property type="match status" value="1"/>
</dbReference>